<name>A0A7S1FMF5_9STRA</name>
<dbReference type="InterPro" id="IPR000782">
    <property type="entry name" value="FAS1_domain"/>
</dbReference>
<feature type="domain" description="FAS1" evidence="2">
    <location>
        <begin position="164"/>
        <end position="293"/>
    </location>
</feature>
<evidence type="ECO:0000259" key="2">
    <source>
        <dbReference type="PROSITE" id="PS50213"/>
    </source>
</evidence>
<proteinExistence type="predicted"/>
<protein>
    <recommendedName>
        <fullName evidence="2">FAS1 domain-containing protein</fullName>
    </recommendedName>
</protein>
<dbReference type="SUPFAM" id="SSF82153">
    <property type="entry name" value="FAS1 domain"/>
    <property type="match status" value="6"/>
</dbReference>
<dbReference type="InterPro" id="IPR050904">
    <property type="entry name" value="Adhesion/Biosynth-related"/>
</dbReference>
<dbReference type="AlphaFoldDB" id="A0A7S1FMF5"/>
<keyword evidence="1" id="KW-0732">Signal</keyword>
<dbReference type="InterPro" id="IPR036378">
    <property type="entry name" value="FAS1_dom_sf"/>
</dbReference>
<feature type="domain" description="FAS1" evidence="2">
    <location>
        <begin position="441"/>
        <end position="578"/>
    </location>
</feature>
<dbReference type="PANTHER" id="PTHR10900">
    <property type="entry name" value="PERIOSTIN-RELATED"/>
    <property type="match status" value="1"/>
</dbReference>
<feature type="domain" description="FAS1" evidence="2">
    <location>
        <begin position="296"/>
        <end position="436"/>
    </location>
</feature>
<organism evidence="3">
    <name type="scientific">Corethron hystrix</name>
    <dbReference type="NCBI Taxonomy" id="216773"/>
    <lineage>
        <taxon>Eukaryota</taxon>
        <taxon>Sar</taxon>
        <taxon>Stramenopiles</taxon>
        <taxon>Ochrophyta</taxon>
        <taxon>Bacillariophyta</taxon>
        <taxon>Coscinodiscophyceae</taxon>
        <taxon>Corethrophycidae</taxon>
        <taxon>Corethrales</taxon>
        <taxon>Corethraceae</taxon>
        <taxon>Corethron</taxon>
    </lineage>
</organism>
<feature type="chain" id="PRO_5031153017" description="FAS1 domain-containing protein" evidence="1">
    <location>
        <begin position="18"/>
        <end position="980"/>
    </location>
</feature>
<feature type="domain" description="FAS1" evidence="2">
    <location>
        <begin position="19"/>
        <end position="159"/>
    </location>
</feature>
<reference evidence="3" key="1">
    <citation type="submission" date="2021-01" db="EMBL/GenBank/DDBJ databases">
        <authorList>
            <person name="Corre E."/>
            <person name="Pelletier E."/>
            <person name="Niang G."/>
            <person name="Scheremetjew M."/>
            <person name="Finn R."/>
            <person name="Kale V."/>
            <person name="Holt S."/>
            <person name="Cochrane G."/>
            <person name="Meng A."/>
            <person name="Brown T."/>
            <person name="Cohen L."/>
        </authorList>
    </citation>
    <scope>NUCLEOTIDE SEQUENCE</scope>
    <source>
        <strain evidence="3">308</strain>
    </source>
</reference>
<dbReference type="GO" id="GO:0005615">
    <property type="term" value="C:extracellular space"/>
    <property type="evidence" value="ECO:0007669"/>
    <property type="project" value="TreeGrafter"/>
</dbReference>
<dbReference type="EMBL" id="HBFR01004159">
    <property type="protein sequence ID" value="CAD8875729.1"/>
    <property type="molecule type" value="Transcribed_RNA"/>
</dbReference>
<sequence>MRVFPLFQLLLANAVTAQDDSIMEIAESSEDLSTLVDALKKTGLDRSLSRSYGCGWWKHCRDYTVFAPVNDAFAALGPATKLVENEDYMPHLTDLLWYHVLNGEVFSDDLEDGAEVKTLNGEPVTIGTDGSVTINDSNVIDPFDVDAINGAVHTVDSVLLPSTATRTIADIAVNAGFNTLVEALQATDLLPVVSDKSATFTVFAPTDDAFTAAGLDLDDTEKLKKILLYHVVPGVETLRELWHKDSISTVGGGDITVDNNYWRQTVVLNEASQVTSADILALNGIVHVIHKVLVPPGNIVETAQSNSDFSILVEAVVHANLADALSSEDSSLTVFAPTNDAFEPFLAELGVTSITEVDAAVVADILLYHVVGEKLTLHDLDELRKGNIGTLGGVKVSFEKKCHWWNCRYLLDDTTIIQKLDIMATNGVIHVINSVLRPPVRNNIVEVAQANPDYSILVEAVVYAGLADALSSEDSTLTVFAPTNSAFEVFFDQLGITNVTDVDADMIKSILLYHVAGDVIMEDDFETGDIETLLGENIHVEVEADWWSKKIILNTVVGIDLFDIEASNGVIHQVDSVIQPVGHIVEIAARDPRFSILTEAIVYADLVGALSSPDNALTVFAPSDAAFEKLFEVLSVSNIKDIGQEEVQSLLLYHVIGQEIGQDDLEDGEIQTLGDQSIFVKVWKSHKGTNAILNGKTNVVDYDNKASNGLIHEIDSVLKPVGNIVEVAQNYTDFSILVDAVVHAGLAEALSMDETSLTVFAPTNKAFTQFLEANDLSSIEEVDKDELASVLLYHVVGAEIMHKDFENGDLQALNGETIAVTLGFGGFKVWLNKKVGFADFDIPASNGVIHAITSVLSENSEDCVDEEGYMWNGKKRWTCKRVGKNFITKKRRCKKMDKKTGKKSSGTLSKVLWSVLIMNNTIHSKNELRNLNVKGAGPLTSSLIPLPFAFESPFFSVNVFIIKAAISCGCYYYKKPCNLF</sequence>
<gene>
    <name evidence="3" type="ORF">CHYS00102_LOCUS2905</name>
</gene>
<dbReference type="SMART" id="SM00554">
    <property type="entry name" value="FAS1"/>
    <property type="match status" value="6"/>
</dbReference>
<accession>A0A7S1FMF5</accession>
<dbReference type="Gene3D" id="2.30.180.10">
    <property type="entry name" value="FAS1 domain"/>
    <property type="match status" value="6"/>
</dbReference>
<evidence type="ECO:0000313" key="3">
    <source>
        <dbReference type="EMBL" id="CAD8875729.1"/>
    </source>
</evidence>
<dbReference type="Pfam" id="PF02469">
    <property type="entry name" value="Fasciclin"/>
    <property type="match status" value="6"/>
</dbReference>
<feature type="signal peptide" evidence="1">
    <location>
        <begin position="1"/>
        <end position="17"/>
    </location>
</feature>
<dbReference type="PANTHER" id="PTHR10900:SF77">
    <property type="entry name" value="FI19380P1"/>
    <property type="match status" value="1"/>
</dbReference>
<dbReference type="PROSITE" id="PS50213">
    <property type="entry name" value="FAS1"/>
    <property type="match status" value="6"/>
</dbReference>
<dbReference type="FunFam" id="2.30.180.10:FF:000032">
    <property type="entry name" value="Fasciclin domain-containing protein, putative"/>
    <property type="match status" value="2"/>
</dbReference>
<feature type="domain" description="FAS1" evidence="2">
    <location>
        <begin position="581"/>
        <end position="718"/>
    </location>
</feature>
<feature type="domain" description="FAS1" evidence="2">
    <location>
        <begin position="721"/>
        <end position="856"/>
    </location>
</feature>
<evidence type="ECO:0000256" key="1">
    <source>
        <dbReference type="SAM" id="SignalP"/>
    </source>
</evidence>